<protein>
    <submittedName>
        <fullName evidence="1">6192_t:CDS:1</fullName>
    </submittedName>
</protein>
<dbReference type="EMBL" id="CAJVPU010022175">
    <property type="protein sequence ID" value="CAG8684487.1"/>
    <property type="molecule type" value="Genomic_DNA"/>
</dbReference>
<keyword evidence="2" id="KW-1185">Reference proteome</keyword>
<reference evidence="1" key="1">
    <citation type="submission" date="2021-06" db="EMBL/GenBank/DDBJ databases">
        <authorList>
            <person name="Kallberg Y."/>
            <person name="Tangrot J."/>
            <person name="Rosling A."/>
        </authorList>
    </citation>
    <scope>NUCLEOTIDE SEQUENCE</scope>
    <source>
        <strain evidence="1">IL203A</strain>
    </source>
</reference>
<accession>A0ACA9P4N1</accession>
<gene>
    <name evidence="1" type="ORF">DHETER_LOCUS10834</name>
</gene>
<comment type="caution">
    <text evidence="1">The sequence shown here is derived from an EMBL/GenBank/DDBJ whole genome shotgun (WGS) entry which is preliminary data.</text>
</comment>
<organism evidence="1 2">
    <name type="scientific">Dentiscutata heterogama</name>
    <dbReference type="NCBI Taxonomy" id="1316150"/>
    <lineage>
        <taxon>Eukaryota</taxon>
        <taxon>Fungi</taxon>
        <taxon>Fungi incertae sedis</taxon>
        <taxon>Mucoromycota</taxon>
        <taxon>Glomeromycotina</taxon>
        <taxon>Glomeromycetes</taxon>
        <taxon>Diversisporales</taxon>
        <taxon>Gigasporaceae</taxon>
        <taxon>Dentiscutata</taxon>
    </lineage>
</organism>
<sequence>PNSPKPTREALEEAIIGKKESNMIGFTMINVNHENDDCKPNRYEEWISDKDEDYQDVELSKWRVPDRELIIGNNWYDDAKEYEEFMIKVKNSNSEEETIKSELEDYLPAFGFFNNGVSGLVLLTSLFSDSRESTERRFVIEEYWKKLEY</sequence>
<evidence type="ECO:0000313" key="2">
    <source>
        <dbReference type="Proteomes" id="UP000789702"/>
    </source>
</evidence>
<dbReference type="Proteomes" id="UP000789702">
    <property type="component" value="Unassembled WGS sequence"/>
</dbReference>
<name>A0ACA9P4N1_9GLOM</name>
<evidence type="ECO:0000313" key="1">
    <source>
        <dbReference type="EMBL" id="CAG8684487.1"/>
    </source>
</evidence>
<proteinExistence type="predicted"/>
<feature type="non-terminal residue" evidence="1">
    <location>
        <position position="1"/>
    </location>
</feature>